<organism evidence="1 2">
    <name type="scientific">Nibrella viscosa</name>
    <dbReference type="NCBI Taxonomy" id="1084524"/>
    <lineage>
        <taxon>Bacteria</taxon>
        <taxon>Pseudomonadati</taxon>
        <taxon>Bacteroidota</taxon>
        <taxon>Cytophagia</taxon>
        <taxon>Cytophagales</taxon>
        <taxon>Spirosomataceae</taxon>
        <taxon>Nibrella</taxon>
    </lineage>
</organism>
<comment type="caution">
    <text evidence="1">The sequence shown here is derived from an EMBL/GenBank/DDBJ whole genome shotgun (WGS) entry which is preliminary data.</text>
</comment>
<keyword evidence="2" id="KW-1185">Reference proteome</keyword>
<accession>A0ABP8K5Y1</accession>
<dbReference type="EMBL" id="BAABHB010000002">
    <property type="protein sequence ID" value="GAA4401091.1"/>
    <property type="molecule type" value="Genomic_DNA"/>
</dbReference>
<evidence type="ECO:0000313" key="1">
    <source>
        <dbReference type="EMBL" id="GAA4401091.1"/>
    </source>
</evidence>
<evidence type="ECO:0000313" key="2">
    <source>
        <dbReference type="Proteomes" id="UP001500936"/>
    </source>
</evidence>
<dbReference type="RefSeq" id="WP_345265531.1">
    <property type="nucleotide sequence ID" value="NZ_BAABHB010000002.1"/>
</dbReference>
<reference evidence="2" key="1">
    <citation type="journal article" date="2019" name="Int. J. Syst. Evol. Microbiol.">
        <title>The Global Catalogue of Microorganisms (GCM) 10K type strain sequencing project: providing services to taxonomists for standard genome sequencing and annotation.</title>
        <authorList>
            <consortium name="The Broad Institute Genomics Platform"/>
            <consortium name="The Broad Institute Genome Sequencing Center for Infectious Disease"/>
            <person name="Wu L."/>
            <person name="Ma J."/>
        </authorList>
    </citation>
    <scope>NUCLEOTIDE SEQUENCE [LARGE SCALE GENOMIC DNA]</scope>
    <source>
        <strain evidence="2">JCM 17925</strain>
    </source>
</reference>
<dbReference type="Proteomes" id="UP001500936">
    <property type="component" value="Unassembled WGS sequence"/>
</dbReference>
<name>A0ABP8K5Y1_9BACT</name>
<gene>
    <name evidence="1" type="ORF">GCM10023187_14920</name>
</gene>
<proteinExistence type="predicted"/>
<protein>
    <submittedName>
        <fullName evidence="1">Uncharacterized protein</fullName>
    </submittedName>
</protein>
<sequence>MKVLFLISYLFVVLLVLAQGLPPAEPRARDLGIPFRVKPCLYNATQPGSKHIGDQLPLLSQKKLRTAWLDKAEVLQHLEKREIMPLPVAKR</sequence>